<dbReference type="InterPro" id="IPR015366">
    <property type="entry name" value="S53_propep"/>
</dbReference>
<dbReference type="AlphaFoldDB" id="A0AAV9HV90"/>
<sequence>MHQLRKPTGTLNNPHQQQQQKTLKPPAGGDAPTEVDEKLPALLFLITAHTRAGHLSSRDNRLGVSQWSRGDKADATQSLEVSTASTLQNPDGRVETLLHISDPSFPEYGQHQSAKDVATISALDHKVLSSTIENGLKKTGTSNAHTAATACL</sequence>
<dbReference type="GO" id="GO:0008236">
    <property type="term" value="F:serine-type peptidase activity"/>
    <property type="evidence" value="ECO:0007669"/>
    <property type="project" value="InterPro"/>
</dbReference>
<dbReference type="Pfam" id="PF09286">
    <property type="entry name" value="Pro-kuma_activ"/>
    <property type="match status" value="1"/>
</dbReference>
<evidence type="ECO:0000313" key="4">
    <source>
        <dbReference type="Proteomes" id="UP001321749"/>
    </source>
</evidence>
<feature type="compositionally biased region" description="Polar residues" evidence="1">
    <location>
        <begin position="9"/>
        <end position="22"/>
    </location>
</feature>
<proteinExistence type="predicted"/>
<evidence type="ECO:0000313" key="3">
    <source>
        <dbReference type="EMBL" id="KAK4464607.1"/>
    </source>
</evidence>
<feature type="region of interest" description="Disordered" evidence="1">
    <location>
        <begin position="1"/>
        <end position="34"/>
    </location>
</feature>
<evidence type="ECO:0000259" key="2">
    <source>
        <dbReference type="Pfam" id="PF09286"/>
    </source>
</evidence>
<evidence type="ECO:0000256" key="1">
    <source>
        <dbReference type="SAM" id="MobiDB-lite"/>
    </source>
</evidence>
<feature type="domain" description="Peptidase S53 activation" evidence="2">
    <location>
        <begin position="65"/>
        <end position="147"/>
    </location>
</feature>
<accession>A0AAV9HV90</accession>
<reference evidence="3" key="2">
    <citation type="submission" date="2023-06" db="EMBL/GenBank/DDBJ databases">
        <authorList>
            <consortium name="Lawrence Berkeley National Laboratory"/>
            <person name="Mondo S.J."/>
            <person name="Hensen N."/>
            <person name="Bonometti L."/>
            <person name="Westerberg I."/>
            <person name="Brannstrom I.O."/>
            <person name="Guillou S."/>
            <person name="Cros-Aarteil S."/>
            <person name="Calhoun S."/>
            <person name="Haridas S."/>
            <person name="Kuo A."/>
            <person name="Pangilinan J."/>
            <person name="Riley R."/>
            <person name="Labutti K."/>
            <person name="Andreopoulos B."/>
            <person name="Lipzen A."/>
            <person name="Chen C."/>
            <person name="Yanf M."/>
            <person name="Daum C."/>
            <person name="Ng V."/>
            <person name="Clum A."/>
            <person name="Steindorff A."/>
            <person name="Ohm R."/>
            <person name="Martin F."/>
            <person name="Silar P."/>
            <person name="Natvig D."/>
            <person name="Lalanne C."/>
            <person name="Gautier V."/>
            <person name="Ament-Velasquez S.L."/>
            <person name="Kruys A."/>
            <person name="Hutchinson M.I."/>
            <person name="Powell A.J."/>
            <person name="Barry K."/>
            <person name="Miller A.N."/>
            <person name="Grigoriev I.V."/>
            <person name="Debuchy R."/>
            <person name="Gladieux P."/>
            <person name="Thoren M.H."/>
            <person name="Johannesson H."/>
        </authorList>
    </citation>
    <scope>NUCLEOTIDE SEQUENCE</scope>
    <source>
        <strain evidence="3">PSN324</strain>
    </source>
</reference>
<organism evidence="3 4">
    <name type="scientific">Cladorrhinum samala</name>
    <dbReference type="NCBI Taxonomy" id="585594"/>
    <lineage>
        <taxon>Eukaryota</taxon>
        <taxon>Fungi</taxon>
        <taxon>Dikarya</taxon>
        <taxon>Ascomycota</taxon>
        <taxon>Pezizomycotina</taxon>
        <taxon>Sordariomycetes</taxon>
        <taxon>Sordariomycetidae</taxon>
        <taxon>Sordariales</taxon>
        <taxon>Podosporaceae</taxon>
        <taxon>Cladorrhinum</taxon>
    </lineage>
</organism>
<name>A0AAV9HV90_9PEZI</name>
<reference evidence="3" key="1">
    <citation type="journal article" date="2023" name="Mol. Phylogenet. Evol.">
        <title>Genome-scale phylogeny and comparative genomics of the fungal order Sordariales.</title>
        <authorList>
            <person name="Hensen N."/>
            <person name="Bonometti L."/>
            <person name="Westerberg I."/>
            <person name="Brannstrom I.O."/>
            <person name="Guillou S."/>
            <person name="Cros-Aarteil S."/>
            <person name="Calhoun S."/>
            <person name="Haridas S."/>
            <person name="Kuo A."/>
            <person name="Mondo S."/>
            <person name="Pangilinan J."/>
            <person name="Riley R."/>
            <person name="LaButti K."/>
            <person name="Andreopoulos B."/>
            <person name="Lipzen A."/>
            <person name="Chen C."/>
            <person name="Yan M."/>
            <person name="Daum C."/>
            <person name="Ng V."/>
            <person name="Clum A."/>
            <person name="Steindorff A."/>
            <person name="Ohm R.A."/>
            <person name="Martin F."/>
            <person name="Silar P."/>
            <person name="Natvig D.O."/>
            <person name="Lalanne C."/>
            <person name="Gautier V."/>
            <person name="Ament-Velasquez S.L."/>
            <person name="Kruys A."/>
            <person name="Hutchinson M.I."/>
            <person name="Powell A.J."/>
            <person name="Barry K."/>
            <person name="Miller A.N."/>
            <person name="Grigoriev I.V."/>
            <person name="Debuchy R."/>
            <person name="Gladieux P."/>
            <person name="Hiltunen Thoren M."/>
            <person name="Johannesson H."/>
        </authorList>
    </citation>
    <scope>NUCLEOTIDE SEQUENCE</scope>
    <source>
        <strain evidence="3">PSN324</strain>
    </source>
</reference>
<keyword evidence="4" id="KW-1185">Reference proteome</keyword>
<dbReference type="Proteomes" id="UP001321749">
    <property type="component" value="Unassembled WGS sequence"/>
</dbReference>
<comment type="caution">
    <text evidence="3">The sequence shown here is derived from an EMBL/GenBank/DDBJ whole genome shotgun (WGS) entry which is preliminary data.</text>
</comment>
<protein>
    <recommendedName>
        <fullName evidence="2">Peptidase S53 activation domain-containing protein</fullName>
    </recommendedName>
</protein>
<gene>
    <name evidence="3" type="ORF">QBC42DRAFT_318129</name>
</gene>
<dbReference type="EMBL" id="MU864946">
    <property type="protein sequence ID" value="KAK4464607.1"/>
    <property type="molecule type" value="Genomic_DNA"/>
</dbReference>